<keyword evidence="3" id="KW-1003">Cell membrane</keyword>
<evidence type="ECO:0000256" key="1">
    <source>
        <dbReference type="ARBA" id="ARBA00004651"/>
    </source>
</evidence>
<keyword evidence="6 7" id="KW-0472">Membrane</keyword>
<comment type="subcellular location">
    <subcellularLocation>
        <location evidence="1">Cell membrane</location>
        <topology evidence="1">Multi-pass membrane protein</topology>
    </subcellularLocation>
</comment>
<evidence type="ECO:0000313" key="9">
    <source>
        <dbReference type="EMBL" id="MFH5207007.1"/>
    </source>
</evidence>
<protein>
    <submittedName>
        <fullName evidence="9">DUF3533 domain-containing protein</fullName>
    </submittedName>
</protein>
<name>A0ABW7JH87_9NOCA</name>
<comment type="similarity">
    <text evidence="2">Belongs to the ABC-2 integral membrane protein family.</text>
</comment>
<keyword evidence="4 7" id="KW-0812">Transmembrane</keyword>
<feature type="transmembrane region" description="Helical" evidence="7">
    <location>
        <begin position="20"/>
        <end position="41"/>
    </location>
</feature>
<evidence type="ECO:0000313" key="10">
    <source>
        <dbReference type="Proteomes" id="UP001609175"/>
    </source>
</evidence>
<dbReference type="InterPro" id="IPR022703">
    <property type="entry name" value="DUF3533"/>
</dbReference>
<dbReference type="Pfam" id="PF12051">
    <property type="entry name" value="DUF3533"/>
    <property type="match status" value="1"/>
</dbReference>
<dbReference type="InterPro" id="IPR051328">
    <property type="entry name" value="T7SS_ABC-Transporter"/>
</dbReference>
<keyword evidence="5 7" id="KW-1133">Transmembrane helix</keyword>
<feature type="transmembrane region" description="Helical" evidence="7">
    <location>
        <begin position="315"/>
        <end position="339"/>
    </location>
</feature>
<evidence type="ECO:0000256" key="5">
    <source>
        <dbReference type="ARBA" id="ARBA00022989"/>
    </source>
</evidence>
<sequence length="441" mass="47239">MTSDDSSFKAATIASIRNPRVWLAPVVVVGLVMSLLAVLYLDSILDPQKNLHDFPIAVVNQDEGENVVAPDGTTQRQTFGDQIVQGLVDGIPKDKVDLRQVGIAEEQTLLRKGEIYGSIVIPSDFSKRLLILAQASVVDGDVEKPVITVKTNPRAGTFAISIATTIYDQAMEQVNTTVGKQLTEQVIAQLNAGPTPTPISGASRLVLAEPIQIETAQYNPLPAGSGNGLAAFYYALLLLLAGFTGAMIVSSLVDAQLGFAPAEFGPWYIYNPSVHVSRFHTLVVKWVIMIVVGIVVSGLYLGISTFLDMPVTRPATLFAYGAFAIAAVGITATSIMAAFGTAGLVINLILFIILGVPSSGGTVPLEGQPPFFAWLANFEPLHQVFIGVRAILYYDARYDSGLLHAFWMTVFGLITGLVVGTVATRVYDRKGFHRKADDVTA</sequence>
<feature type="transmembrane region" description="Helical" evidence="7">
    <location>
        <begin position="283"/>
        <end position="303"/>
    </location>
</feature>
<evidence type="ECO:0000259" key="8">
    <source>
        <dbReference type="Pfam" id="PF12051"/>
    </source>
</evidence>
<dbReference type="Proteomes" id="UP001609175">
    <property type="component" value="Unassembled WGS sequence"/>
</dbReference>
<dbReference type="PANTHER" id="PTHR43077">
    <property type="entry name" value="TRANSPORT PERMEASE YVFS-RELATED"/>
    <property type="match status" value="1"/>
</dbReference>
<evidence type="ECO:0000256" key="6">
    <source>
        <dbReference type="ARBA" id="ARBA00023136"/>
    </source>
</evidence>
<gene>
    <name evidence="9" type="ORF">ACHIPZ_02000</name>
</gene>
<accession>A0ABW7JH87</accession>
<dbReference type="EMBL" id="JBIMSO010000005">
    <property type="protein sequence ID" value="MFH5207007.1"/>
    <property type="molecule type" value="Genomic_DNA"/>
</dbReference>
<feature type="transmembrane region" description="Helical" evidence="7">
    <location>
        <begin position="231"/>
        <end position="253"/>
    </location>
</feature>
<evidence type="ECO:0000256" key="2">
    <source>
        <dbReference type="ARBA" id="ARBA00007783"/>
    </source>
</evidence>
<evidence type="ECO:0000256" key="3">
    <source>
        <dbReference type="ARBA" id="ARBA00022475"/>
    </source>
</evidence>
<dbReference type="RefSeq" id="WP_395112430.1">
    <property type="nucleotide sequence ID" value="NZ_JBIMSO010000005.1"/>
</dbReference>
<reference evidence="9 10" key="1">
    <citation type="submission" date="2024-10" db="EMBL/GenBank/DDBJ databases">
        <authorList>
            <person name="Riesco R."/>
        </authorList>
    </citation>
    <scope>NUCLEOTIDE SEQUENCE [LARGE SCALE GENOMIC DNA]</scope>
    <source>
        <strain evidence="9 10">NCIMB 15449</strain>
    </source>
</reference>
<feature type="transmembrane region" description="Helical" evidence="7">
    <location>
        <begin position="345"/>
        <end position="365"/>
    </location>
</feature>
<comment type="caution">
    <text evidence="9">The sequence shown here is derived from an EMBL/GenBank/DDBJ whole genome shotgun (WGS) entry which is preliminary data.</text>
</comment>
<evidence type="ECO:0000256" key="4">
    <source>
        <dbReference type="ARBA" id="ARBA00022692"/>
    </source>
</evidence>
<proteinExistence type="inferred from homology"/>
<feature type="transmembrane region" description="Helical" evidence="7">
    <location>
        <begin position="406"/>
        <end position="427"/>
    </location>
</feature>
<dbReference type="PANTHER" id="PTHR43077:SF8">
    <property type="entry name" value="DOXORUBICIN RESISTANCE ABC TRANSPORTER PERMEASE PROTEIN DRRB"/>
    <property type="match status" value="1"/>
</dbReference>
<organism evidence="9 10">
    <name type="scientific">Antrihabitans spumae</name>
    <dbReference type="NCBI Taxonomy" id="3373370"/>
    <lineage>
        <taxon>Bacteria</taxon>
        <taxon>Bacillati</taxon>
        <taxon>Actinomycetota</taxon>
        <taxon>Actinomycetes</taxon>
        <taxon>Mycobacteriales</taxon>
        <taxon>Nocardiaceae</taxon>
        <taxon>Antrihabitans</taxon>
    </lineage>
</organism>
<feature type="domain" description="DUF3533" evidence="8">
    <location>
        <begin position="27"/>
        <end position="409"/>
    </location>
</feature>
<evidence type="ECO:0000256" key="7">
    <source>
        <dbReference type="SAM" id="Phobius"/>
    </source>
</evidence>
<dbReference type="Gene3D" id="3.40.1710.10">
    <property type="entry name" value="abc type-2 transporter like domain"/>
    <property type="match status" value="1"/>
</dbReference>